<keyword evidence="7" id="KW-1185">Reference proteome</keyword>
<accession>A0A6P5GP27</accession>
<dbReference type="PANTHER" id="PTHR31744:SF92">
    <property type="entry name" value="NAC DOMAIN-CONTAINING PROTEIN 87"/>
    <property type="match status" value="1"/>
</dbReference>
<dbReference type="InterPro" id="IPR003441">
    <property type="entry name" value="NAC-dom"/>
</dbReference>
<protein>
    <submittedName>
        <fullName evidence="8">NAC domain-containing protein 92-like</fullName>
    </submittedName>
</protein>
<gene>
    <name evidence="8" type="primary">LOC109723757</name>
</gene>
<dbReference type="Gramene" id="Aco001674.1.mrna1">
    <property type="protein sequence ID" value="Aco001674.1.mrna1"/>
    <property type="gene ID" value="Aco001674.1.path1"/>
</dbReference>
<reference evidence="8" key="2">
    <citation type="submission" date="2025-08" db="UniProtKB">
        <authorList>
            <consortium name="RefSeq"/>
        </authorList>
    </citation>
    <scope>IDENTIFICATION</scope>
    <source>
        <tissue evidence="8">Leaf</tissue>
    </source>
</reference>
<evidence type="ECO:0000256" key="1">
    <source>
        <dbReference type="ARBA" id="ARBA00023015"/>
    </source>
</evidence>
<feature type="domain" description="NAC" evidence="6">
    <location>
        <begin position="7"/>
        <end position="156"/>
    </location>
</feature>
<dbReference type="Pfam" id="PF02365">
    <property type="entry name" value="NAM"/>
    <property type="match status" value="1"/>
</dbReference>
<dbReference type="GeneID" id="109723757"/>
<dbReference type="Gene3D" id="2.170.150.80">
    <property type="entry name" value="NAC domain"/>
    <property type="match status" value="1"/>
</dbReference>
<dbReference type="GO" id="GO:0006355">
    <property type="term" value="P:regulation of DNA-templated transcription"/>
    <property type="evidence" value="ECO:0007669"/>
    <property type="project" value="InterPro"/>
</dbReference>
<dbReference type="GO" id="GO:0005634">
    <property type="term" value="C:nucleus"/>
    <property type="evidence" value="ECO:0007669"/>
    <property type="project" value="UniProtKB-ARBA"/>
</dbReference>
<feature type="compositionally biased region" description="Polar residues" evidence="5">
    <location>
        <begin position="288"/>
        <end position="300"/>
    </location>
</feature>
<dbReference type="OrthoDB" id="1424968at2759"/>
<dbReference type="GO" id="GO:0003677">
    <property type="term" value="F:DNA binding"/>
    <property type="evidence" value="ECO:0007669"/>
    <property type="project" value="UniProtKB-KW"/>
</dbReference>
<dbReference type="Proteomes" id="UP000515123">
    <property type="component" value="Linkage group 18"/>
</dbReference>
<name>A0A6P5GP27_ANACO</name>
<dbReference type="InterPro" id="IPR036093">
    <property type="entry name" value="NAC_dom_sf"/>
</dbReference>
<reference evidence="7" key="1">
    <citation type="journal article" date="2015" name="Nat. Genet.">
        <title>The pineapple genome and the evolution of CAM photosynthesis.</title>
        <authorList>
            <person name="Ming R."/>
            <person name="VanBuren R."/>
            <person name="Wai C.M."/>
            <person name="Tang H."/>
            <person name="Schatz M.C."/>
            <person name="Bowers J.E."/>
            <person name="Lyons E."/>
            <person name="Wang M.L."/>
            <person name="Chen J."/>
            <person name="Biggers E."/>
            <person name="Zhang J."/>
            <person name="Huang L."/>
            <person name="Zhang L."/>
            <person name="Miao W."/>
            <person name="Zhang J."/>
            <person name="Ye Z."/>
            <person name="Miao C."/>
            <person name="Lin Z."/>
            <person name="Wang H."/>
            <person name="Zhou H."/>
            <person name="Yim W.C."/>
            <person name="Priest H.D."/>
            <person name="Zheng C."/>
            <person name="Woodhouse M."/>
            <person name="Edger P.P."/>
            <person name="Guyot R."/>
            <person name="Guo H.B."/>
            <person name="Guo H."/>
            <person name="Zheng G."/>
            <person name="Singh R."/>
            <person name="Sharma A."/>
            <person name="Min X."/>
            <person name="Zheng Y."/>
            <person name="Lee H."/>
            <person name="Gurtowski J."/>
            <person name="Sedlazeck F.J."/>
            <person name="Harkess A."/>
            <person name="McKain M.R."/>
            <person name="Liao Z."/>
            <person name="Fang J."/>
            <person name="Liu J."/>
            <person name="Zhang X."/>
            <person name="Zhang Q."/>
            <person name="Hu W."/>
            <person name="Qin Y."/>
            <person name="Wang K."/>
            <person name="Chen L.Y."/>
            <person name="Shirley N."/>
            <person name="Lin Y.R."/>
            <person name="Liu L.Y."/>
            <person name="Hernandez A.G."/>
            <person name="Wright C.L."/>
            <person name="Bulone V."/>
            <person name="Tuskan G.A."/>
            <person name="Heath K."/>
            <person name="Zee F."/>
            <person name="Moore P.H."/>
            <person name="Sunkar R."/>
            <person name="Leebens-Mack J.H."/>
            <person name="Mockler T."/>
            <person name="Bennetzen J.L."/>
            <person name="Freeling M."/>
            <person name="Sankoff D."/>
            <person name="Paterson A.H."/>
            <person name="Zhu X."/>
            <person name="Yang X."/>
            <person name="Smith J.A."/>
            <person name="Cushman J.C."/>
            <person name="Paull R.E."/>
            <person name="Yu Q."/>
        </authorList>
    </citation>
    <scope>NUCLEOTIDE SEQUENCE [LARGE SCALE GENOMIC DNA]</scope>
    <source>
        <strain evidence="7">cv. F153</strain>
    </source>
</reference>
<evidence type="ECO:0000313" key="8">
    <source>
        <dbReference type="RefSeq" id="XP_020107823.1"/>
    </source>
</evidence>
<evidence type="ECO:0000256" key="5">
    <source>
        <dbReference type="SAM" id="MobiDB-lite"/>
    </source>
</evidence>
<dbReference type="PANTHER" id="PTHR31744">
    <property type="entry name" value="PROTEIN CUP-SHAPED COTYLEDON 2-RELATED"/>
    <property type="match status" value="1"/>
</dbReference>
<keyword evidence="4" id="KW-0539">Nucleus</keyword>
<evidence type="ECO:0000259" key="6">
    <source>
        <dbReference type="PROSITE" id="PS51005"/>
    </source>
</evidence>
<evidence type="ECO:0000256" key="4">
    <source>
        <dbReference type="ARBA" id="ARBA00023242"/>
    </source>
</evidence>
<keyword evidence="1" id="KW-0805">Transcription regulation</keyword>
<proteinExistence type="predicted"/>
<keyword evidence="2" id="KW-0238">DNA-binding</keyword>
<keyword evidence="3" id="KW-0804">Transcription</keyword>
<feature type="region of interest" description="Disordered" evidence="5">
    <location>
        <begin position="284"/>
        <end position="335"/>
    </location>
</feature>
<dbReference type="AlphaFoldDB" id="A0A6P5GP27"/>
<evidence type="ECO:0000256" key="2">
    <source>
        <dbReference type="ARBA" id="ARBA00023125"/>
    </source>
</evidence>
<dbReference type="RefSeq" id="XP_020107823.1">
    <property type="nucleotide sequence ID" value="XM_020252234.1"/>
</dbReference>
<evidence type="ECO:0000256" key="3">
    <source>
        <dbReference type="ARBA" id="ARBA00023163"/>
    </source>
</evidence>
<dbReference type="SUPFAM" id="SSF101941">
    <property type="entry name" value="NAC domain"/>
    <property type="match status" value="1"/>
</dbReference>
<organism evidence="7 8">
    <name type="scientific">Ananas comosus</name>
    <name type="common">Pineapple</name>
    <name type="synonym">Ananas ananas</name>
    <dbReference type="NCBI Taxonomy" id="4615"/>
    <lineage>
        <taxon>Eukaryota</taxon>
        <taxon>Viridiplantae</taxon>
        <taxon>Streptophyta</taxon>
        <taxon>Embryophyta</taxon>
        <taxon>Tracheophyta</taxon>
        <taxon>Spermatophyta</taxon>
        <taxon>Magnoliopsida</taxon>
        <taxon>Liliopsida</taxon>
        <taxon>Poales</taxon>
        <taxon>Bromeliaceae</taxon>
        <taxon>Bromelioideae</taxon>
        <taxon>Ananas</taxon>
    </lineage>
</organism>
<sequence length="335" mass="37486">MDQSTQLPPGFRFHPTDEELITHYLSPKIGNHGFTSWAIGEVDLNKCEPWTLSSKAKMGGKELYFFYHKDRKYPTGTRTNRATESGYWKATGKDKEIYRGKNLVGMKKTLVFYLGRAPKGEKTNWVMHEYRLEGKLPPHIHRSSKDEWVVCRVFDKSLSVKTTPPNPGLGRINEPFGNYDLLDSATLPPLIDPSYNGSGYVDCVSDGALGIDEIDSGISVPNQYLNQNEPDDLMFYPTMPPPGSYFVPSAPTNVARYLHRHEEAEMVRALAAANDTSAAAIRRHCKAEQQSRQSATSVTAASADRNPKIAPVFSTTTTPYGDLDDPPPFDGMWKY</sequence>
<dbReference type="FunFam" id="2.170.150.80:FF:000006">
    <property type="entry name" value="NAC domain-containing protein 100-like"/>
    <property type="match status" value="1"/>
</dbReference>
<dbReference type="PROSITE" id="PS51005">
    <property type="entry name" value="NAC"/>
    <property type="match status" value="1"/>
</dbReference>
<evidence type="ECO:0000313" key="7">
    <source>
        <dbReference type="Proteomes" id="UP000515123"/>
    </source>
</evidence>